<comment type="caution">
    <text evidence="5">The sequence shown here is derived from an EMBL/GenBank/DDBJ whole genome shotgun (WGS) entry which is preliminary data.</text>
</comment>
<keyword evidence="2 4" id="KW-0235">DNA replication</keyword>
<evidence type="ECO:0000256" key="2">
    <source>
        <dbReference type="ARBA" id="ARBA00022705"/>
    </source>
</evidence>
<keyword evidence="3 4" id="KW-0238">DNA-binding</keyword>
<accession>A0ABV6CBF2</accession>
<dbReference type="PIRSF" id="PIRSF003135">
    <property type="entry name" value="Primosomal_n"/>
    <property type="match status" value="1"/>
</dbReference>
<protein>
    <recommendedName>
        <fullName evidence="4">Replication restart protein PriB</fullName>
    </recommendedName>
</protein>
<keyword evidence="6" id="KW-1185">Reference proteome</keyword>
<dbReference type="Gene3D" id="2.40.50.140">
    <property type="entry name" value="Nucleic acid-binding proteins"/>
    <property type="match status" value="1"/>
</dbReference>
<sequence length="104" mass="11399">MLNRLVLEGIVSKSIVQKTSPSGVIHSSFVLEHRSFQYEAGLKRQAWCKVSVVASGSSLQSVIQQLIVGSKISVEGFISQHQSRNGLSKLVLHAEKITFLIHGE</sequence>
<gene>
    <name evidence="4 5" type="primary">priB</name>
    <name evidence="5" type="ORF">ACFFIT_09555</name>
</gene>
<dbReference type="RefSeq" id="WP_385877432.1">
    <property type="nucleotide sequence ID" value="NZ_JBHLXE010000100.1"/>
</dbReference>
<comment type="function">
    <text evidence="4">Involved in the restart of stalled replication forks, which reloads the replicative helicase on sites other than the origin of replication; the PriA-PriB pathway is the major replication restart pathway. During primosome assembly it facilitates complex formation between PriA and DnaT on DNA; stabilizes PriA on DNA. Stimulates the DNA unwinding activity of PriA helicase.</text>
</comment>
<keyword evidence="1 4" id="KW-0639">Primosome</keyword>
<evidence type="ECO:0000256" key="1">
    <source>
        <dbReference type="ARBA" id="ARBA00022515"/>
    </source>
</evidence>
<dbReference type="NCBIfam" id="TIGR04418">
    <property type="entry name" value="PriB_gamma"/>
    <property type="match status" value="1"/>
</dbReference>
<dbReference type="PROSITE" id="PS50935">
    <property type="entry name" value="SSB"/>
    <property type="match status" value="1"/>
</dbReference>
<evidence type="ECO:0000313" key="5">
    <source>
        <dbReference type="EMBL" id="MFC0180320.1"/>
    </source>
</evidence>
<dbReference type="CDD" id="cd04496">
    <property type="entry name" value="SSB_OBF"/>
    <property type="match status" value="1"/>
</dbReference>
<comment type="similarity">
    <text evidence="4">Belongs to the PriB family.</text>
</comment>
<dbReference type="InterPro" id="IPR012340">
    <property type="entry name" value="NA-bd_OB-fold"/>
</dbReference>
<dbReference type="Proteomes" id="UP001589758">
    <property type="component" value="Unassembled WGS sequence"/>
</dbReference>
<reference evidence="5 6" key="1">
    <citation type="submission" date="2024-09" db="EMBL/GenBank/DDBJ databases">
        <authorList>
            <person name="Sun Q."/>
            <person name="Mori K."/>
        </authorList>
    </citation>
    <scope>NUCLEOTIDE SEQUENCE [LARGE SCALE GENOMIC DNA]</scope>
    <source>
        <strain evidence="5 6">CCM 8545</strain>
    </source>
</reference>
<organism evidence="5 6">
    <name type="scientific">Thorsellia kenyensis</name>
    <dbReference type="NCBI Taxonomy" id="1549888"/>
    <lineage>
        <taxon>Bacteria</taxon>
        <taxon>Pseudomonadati</taxon>
        <taxon>Pseudomonadota</taxon>
        <taxon>Gammaproteobacteria</taxon>
        <taxon>Enterobacterales</taxon>
        <taxon>Thorselliaceae</taxon>
        <taxon>Thorsellia</taxon>
    </lineage>
</organism>
<dbReference type="InterPro" id="IPR023646">
    <property type="entry name" value="Prisomal_replication_PriB"/>
</dbReference>
<dbReference type="SUPFAM" id="SSF50249">
    <property type="entry name" value="Nucleic acid-binding proteins"/>
    <property type="match status" value="1"/>
</dbReference>
<evidence type="ECO:0000256" key="4">
    <source>
        <dbReference type="HAMAP-Rule" id="MF_00720"/>
    </source>
</evidence>
<dbReference type="Pfam" id="PF22657">
    <property type="entry name" value="SSB_1"/>
    <property type="match status" value="1"/>
</dbReference>
<dbReference type="InterPro" id="IPR000424">
    <property type="entry name" value="Primosome_PriB/ssb"/>
</dbReference>
<dbReference type="EMBL" id="JBHLXE010000100">
    <property type="protein sequence ID" value="MFC0180320.1"/>
    <property type="molecule type" value="Genomic_DNA"/>
</dbReference>
<comment type="subunit">
    <text evidence="4">Homodimer. Interacts with PriA and DnaT. Component of the replication restart primosome. Primosome assembly occurs via a 'hand-off' mechanism. PriA binds to replication forks, subsequently PriB then DnaT bind; DnaT then displaces ssDNA to generate the helicase loading substrate.</text>
</comment>
<evidence type="ECO:0000256" key="3">
    <source>
        <dbReference type="ARBA" id="ARBA00023125"/>
    </source>
</evidence>
<dbReference type="HAMAP" id="MF_00720">
    <property type="entry name" value="PriB"/>
    <property type="match status" value="1"/>
</dbReference>
<proteinExistence type="inferred from homology"/>
<name>A0ABV6CBF2_9GAMM</name>
<evidence type="ECO:0000313" key="6">
    <source>
        <dbReference type="Proteomes" id="UP001589758"/>
    </source>
</evidence>